<comment type="similarity">
    <text evidence="1">Belongs to the nitroreductase family.</text>
</comment>
<dbReference type="eggNOG" id="COG0778">
    <property type="taxonomic scope" value="Bacteria"/>
</dbReference>
<organism evidence="4 5">
    <name type="scientific">Hoylesella loescheii DSM 19665 = JCM 12249 = ATCC 15930</name>
    <dbReference type="NCBI Taxonomy" id="1122985"/>
    <lineage>
        <taxon>Bacteria</taxon>
        <taxon>Pseudomonadati</taxon>
        <taxon>Bacteroidota</taxon>
        <taxon>Bacteroidia</taxon>
        <taxon>Bacteroidales</taxon>
        <taxon>Prevotellaceae</taxon>
        <taxon>Hoylesella</taxon>
    </lineage>
</organism>
<proteinExistence type="inferred from homology"/>
<dbReference type="EMBL" id="JNGW01000070">
    <property type="protein sequence ID" value="KDR52257.1"/>
    <property type="molecule type" value="Genomic_DNA"/>
</dbReference>
<sequence>MNSFADLMHSRRSCRKFTDEKIDADALSMVLNAALLSPSAKNRRSWHFVVVEDKATLEKLSECKESGAALLRDAAVAVVVVGNVTENDCWIEDCSIATLSMQLQAEDLGLGSCWVQVRNRGLNSGERGTDIVRGILNIPEGLDTLCILALGHKANELPMKNDDDARWEQVHVGSF</sequence>
<protein>
    <submittedName>
        <fullName evidence="4">Nitroreductase family protein</fullName>
    </submittedName>
</protein>
<dbReference type="Proteomes" id="UP000027442">
    <property type="component" value="Unassembled WGS sequence"/>
</dbReference>
<feature type="domain" description="Nitroreductase" evidence="3">
    <location>
        <begin position="67"/>
        <end position="152"/>
    </location>
</feature>
<dbReference type="InterPro" id="IPR029479">
    <property type="entry name" value="Nitroreductase"/>
</dbReference>
<evidence type="ECO:0000256" key="1">
    <source>
        <dbReference type="ARBA" id="ARBA00007118"/>
    </source>
</evidence>
<comment type="caution">
    <text evidence="4">The sequence shown here is derived from an EMBL/GenBank/DDBJ whole genome shotgun (WGS) entry which is preliminary data.</text>
</comment>
<dbReference type="Gene3D" id="3.40.109.10">
    <property type="entry name" value="NADH Oxidase"/>
    <property type="match status" value="1"/>
</dbReference>
<evidence type="ECO:0000256" key="2">
    <source>
        <dbReference type="ARBA" id="ARBA00023002"/>
    </source>
</evidence>
<dbReference type="InterPro" id="IPR000415">
    <property type="entry name" value="Nitroreductase-like"/>
</dbReference>
<feature type="domain" description="Nitroreductase" evidence="3">
    <location>
        <begin position="10"/>
        <end position="62"/>
    </location>
</feature>
<accession>A0A069QHU7</accession>
<dbReference type="CDD" id="cd02151">
    <property type="entry name" value="nitroreductase"/>
    <property type="match status" value="1"/>
</dbReference>
<keyword evidence="5" id="KW-1185">Reference proteome</keyword>
<reference evidence="4 5" key="1">
    <citation type="submission" date="2013-08" db="EMBL/GenBank/DDBJ databases">
        <authorList>
            <person name="Weinstock G."/>
            <person name="Sodergren E."/>
            <person name="Wylie T."/>
            <person name="Fulton L."/>
            <person name="Fulton R."/>
            <person name="Fronick C."/>
            <person name="O'Laughlin M."/>
            <person name="Godfrey J."/>
            <person name="Miner T."/>
            <person name="Herter B."/>
            <person name="Appelbaum E."/>
            <person name="Cordes M."/>
            <person name="Lek S."/>
            <person name="Wollam A."/>
            <person name="Pepin K.H."/>
            <person name="Palsikar V.B."/>
            <person name="Mitreva M."/>
            <person name="Wilson R.K."/>
        </authorList>
    </citation>
    <scope>NUCLEOTIDE SEQUENCE [LARGE SCALE GENOMIC DNA]</scope>
    <source>
        <strain evidence="4 5">ATCC 15930</strain>
    </source>
</reference>
<name>A0A069QHU7_HOYLO</name>
<dbReference type="RefSeq" id="WP_009235915.1">
    <property type="nucleotide sequence ID" value="NZ_KB899214.1"/>
</dbReference>
<dbReference type="PANTHER" id="PTHR43673:SF10">
    <property type="entry name" value="NADH DEHYDROGENASE_NAD(P)H NITROREDUCTASE XCC3605-RELATED"/>
    <property type="match status" value="1"/>
</dbReference>
<evidence type="ECO:0000313" key="4">
    <source>
        <dbReference type="EMBL" id="KDR52257.1"/>
    </source>
</evidence>
<dbReference type="HOGENOM" id="CLU_070764_7_3_10"/>
<gene>
    <name evidence="4" type="ORF">HMPREF1991_01687</name>
</gene>
<dbReference type="PATRIC" id="fig|1122985.7.peg.1754"/>
<dbReference type="SUPFAM" id="SSF55469">
    <property type="entry name" value="FMN-dependent nitroreductase-like"/>
    <property type="match status" value="1"/>
</dbReference>
<evidence type="ECO:0000259" key="3">
    <source>
        <dbReference type="Pfam" id="PF00881"/>
    </source>
</evidence>
<keyword evidence="2" id="KW-0560">Oxidoreductase</keyword>
<dbReference type="GO" id="GO:0016491">
    <property type="term" value="F:oxidoreductase activity"/>
    <property type="evidence" value="ECO:0007669"/>
    <property type="project" value="UniProtKB-KW"/>
</dbReference>
<dbReference type="PANTHER" id="PTHR43673">
    <property type="entry name" value="NAD(P)H NITROREDUCTASE YDGI-RELATED"/>
    <property type="match status" value="1"/>
</dbReference>
<evidence type="ECO:0000313" key="5">
    <source>
        <dbReference type="Proteomes" id="UP000027442"/>
    </source>
</evidence>
<dbReference type="AlphaFoldDB" id="A0A069QHU7"/>
<dbReference type="Pfam" id="PF00881">
    <property type="entry name" value="Nitroreductase"/>
    <property type="match status" value="2"/>
</dbReference>